<evidence type="ECO:0000256" key="7">
    <source>
        <dbReference type="ARBA" id="ARBA00023136"/>
    </source>
</evidence>
<dbReference type="Proteomes" id="UP000428260">
    <property type="component" value="Chromosome"/>
</dbReference>
<feature type="transmembrane region" description="Helical" evidence="8">
    <location>
        <begin position="156"/>
        <end position="180"/>
    </location>
</feature>
<dbReference type="Pfam" id="PF01594">
    <property type="entry name" value="AI-2E_transport"/>
    <property type="match status" value="1"/>
</dbReference>
<feature type="transmembrane region" description="Helical" evidence="8">
    <location>
        <begin position="44"/>
        <end position="61"/>
    </location>
</feature>
<feature type="transmembrane region" description="Helical" evidence="8">
    <location>
        <begin position="73"/>
        <end position="94"/>
    </location>
</feature>
<evidence type="ECO:0000313" key="9">
    <source>
        <dbReference type="EMBL" id="QGY42293.1"/>
    </source>
</evidence>
<keyword evidence="4" id="KW-1003">Cell membrane</keyword>
<keyword evidence="3" id="KW-0813">Transport</keyword>
<keyword evidence="10" id="KW-1185">Reference proteome</keyword>
<dbReference type="PANTHER" id="PTHR21716">
    <property type="entry name" value="TRANSMEMBRANE PROTEIN"/>
    <property type="match status" value="1"/>
</dbReference>
<dbReference type="InterPro" id="IPR002549">
    <property type="entry name" value="AI-2E-like"/>
</dbReference>
<evidence type="ECO:0000256" key="2">
    <source>
        <dbReference type="ARBA" id="ARBA00009773"/>
    </source>
</evidence>
<protein>
    <submittedName>
        <fullName evidence="9">AI-2E family transporter</fullName>
    </submittedName>
</protein>
<proteinExistence type="inferred from homology"/>
<accession>A0A6I6JQM6</accession>
<feature type="transmembrane region" description="Helical" evidence="8">
    <location>
        <begin position="214"/>
        <end position="236"/>
    </location>
</feature>
<dbReference type="GO" id="GO:0005886">
    <property type="term" value="C:plasma membrane"/>
    <property type="evidence" value="ECO:0007669"/>
    <property type="project" value="UniProtKB-SubCell"/>
</dbReference>
<evidence type="ECO:0000256" key="5">
    <source>
        <dbReference type="ARBA" id="ARBA00022692"/>
    </source>
</evidence>
<dbReference type="KEGG" id="mcos:GM418_01055"/>
<comment type="subcellular location">
    <subcellularLocation>
        <location evidence="1">Cell membrane</location>
        <topology evidence="1">Multi-pass membrane protein</topology>
    </subcellularLocation>
</comment>
<organism evidence="9 10">
    <name type="scientific">Maribellus comscasis</name>
    <dbReference type="NCBI Taxonomy" id="2681766"/>
    <lineage>
        <taxon>Bacteria</taxon>
        <taxon>Pseudomonadati</taxon>
        <taxon>Bacteroidota</taxon>
        <taxon>Bacteroidia</taxon>
        <taxon>Marinilabiliales</taxon>
        <taxon>Prolixibacteraceae</taxon>
        <taxon>Maribellus</taxon>
    </lineage>
</organism>
<comment type="similarity">
    <text evidence="2">Belongs to the autoinducer-2 exporter (AI-2E) (TC 2.A.86) family.</text>
</comment>
<feature type="transmembrane region" description="Helical" evidence="8">
    <location>
        <begin position="242"/>
        <end position="265"/>
    </location>
</feature>
<evidence type="ECO:0000256" key="6">
    <source>
        <dbReference type="ARBA" id="ARBA00022989"/>
    </source>
</evidence>
<sequence length="378" mass="42554">MPGTILSLFQIKFQHMENQRLIRFTLVLFIITILLAGIITAKSILIPLAISVFFSYLFYPVSWKIEKLGIHRAIAILFVILVAILIIGSVALFLSAKLSNMTIDLAELKENFETKADSLKLILENKLGMNAGAMDHYVDRFSNNFFSSWETQLGNLFAATTTTIFQIAILPVFTFFLLFYRTKSAHFIFRVVGRKKREKTLHILREVSTVTTRYLGGLFIVVAILAILNSTGLYIIGVKHALIFGILAALLNLIPYAGTFLGFLIPFSYVLFTVPDPFSTLLKVAVLFIVVQFTENNLLTPNIVGNSIKINPLAIILSLLVANMIWGIAGMLIVVPTLAILKVIMRNIDELKPYAFLISDRGVDKYRVSFKKLWKRKK</sequence>
<feature type="transmembrane region" description="Helical" evidence="8">
    <location>
        <begin position="314"/>
        <end position="341"/>
    </location>
</feature>
<gene>
    <name evidence="9" type="ORF">GM418_01055</name>
</gene>
<keyword evidence="7 8" id="KW-0472">Membrane</keyword>
<evidence type="ECO:0000256" key="8">
    <source>
        <dbReference type="SAM" id="Phobius"/>
    </source>
</evidence>
<keyword evidence="5 8" id="KW-0812">Transmembrane</keyword>
<evidence type="ECO:0000313" key="10">
    <source>
        <dbReference type="Proteomes" id="UP000428260"/>
    </source>
</evidence>
<dbReference type="EMBL" id="CP046401">
    <property type="protein sequence ID" value="QGY42293.1"/>
    <property type="molecule type" value="Genomic_DNA"/>
</dbReference>
<reference evidence="9 10" key="1">
    <citation type="submission" date="2019-11" db="EMBL/GenBank/DDBJ databases">
        <authorList>
            <person name="Zheng R.K."/>
            <person name="Sun C.M."/>
        </authorList>
    </citation>
    <scope>NUCLEOTIDE SEQUENCE [LARGE SCALE GENOMIC DNA]</scope>
    <source>
        <strain evidence="9 10">WC007</strain>
    </source>
</reference>
<keyword evidence="6 8" id="KW-1133">Transmembrane helix</keyword>
<feature type="transmembrane region" description="Helical" evidence="8">
    <location>
        <begin position="277"/>
        <end position="294"/>
    </location>
</feature>
<dbReference type="GO" id="GO:0055085">
    <property type="term" value="P:transmembrane transport"/>
    <property type="evidence" value="ECO:0007669"/>
    <property type="project" value="TreeGrafter"/>
</dbReference>
<dbReference type="PANTHER" id="PTHR21716:SF53">
    <property type="entry name" value="PERMEASE PERM-RELATED"/>
    <property type="match status" value="1"/>
</dbReference>
<evidence type="ECO:0000256" key="4">
    <source>
        <dbReference type="ARBA" id="ARBA00022475"/>
    </source>
</evidence>
<feature type="transmembrane region" description="Helical" evidence="8">
    <location>
        <begin position="21"/>
        <end position="38"/>
    </location>
</feature>
<name>A0A6I6JQM6_9BACT</name>
<dbReference type="AlphaFoldDB" id="A0A6I6JQM6"/>
<evidence type="ECO:0000256" key="3">
    <source>
        <dbReference type="ARBA" id="ARBA00022448"/>
    </source>
</evidence>
<evidence type="ECO:0000256" key="1">
    <source>
        <dbReference type="ARBA" id="ARBA00004651"/>
    </source>
</evidence>